<evidence type="ECO:0000313" key="3">
    <source>
        <dbReference type="Proteomes" id="UP000799291"/>
    </source>
</evidence>
<gene>
    <name evidence="2" type="ORF">K458DRAFT_407863</name>
</gene>
<feature type="transmembrane region" description="Helical" evidence="1">
    <location>
        <begin position="14"/>
        <end position="35"/>
    </location>
</feature>
<dbReference type="EMBL" id="MU005601">
    <property type="protein sequence ID" value="KAF2679758.1"/>
    <property type="molecule type" value="Genomic_DNA"/>
</dbReference>
<name>A0A6G1INT3_9PLEO</name>
<keyword evidence="3" id="KW-1185">Reference proteome</keyword>
<keyword evidence="1" id="KW-1133">Transmembrane helix</keyword>
<feature type="transmembrane region" description="Helical" evidence="1">
    <location>
        <begin position="113"/>
        <end position="135"/>
    </location>
</feature>
<evidence type="ECO:0000313" key="2">
    <source>
        <dbReference type="EMBL" id="KAF2679758.1"/>
    </source>
</evidence>
<evidence type="ECO:0000256" key="1">
    <source>
        <dbReference type="SAM" id="Phobius"/>
    </source>
</evidence>
<reference evidence="2" key="1">
    <citation type="journal article" date="2020" name="Stud. Mycol.">
        <title>101 Dothideomycetes genomes: a test case for predicting lifestyles and emergence of pathogens.</title>
        <authorList>
            <person name="Haridas S."/>
            <person name="Albert R."/>
            <person name="Binder M."/>
            <person name="Bloem J."/>
            <person name="Labutti K."/>
            <person name="Salamov A."/>
            <person name="Andreopoulos B."/>
            <person name="Baker S."/>
            <person name="Barry K."/>
            <person name="Bills G."/>
            <person name="Bluhm B."/>
            <person name="Cannon C."/>
            <person name="Castanera R."/>
            <person name="Culley D."/>
            <person name="Daum C."/>
            <person name="Ezra D."/>
            <person name="Gonzalez J."/>
            <person name="Henrissat B."/>
            <person name="Kuo A."/>
            <person name="Liang C."/>
            <person name="Lipzen A."/>
            <person name="Lutzoni F."/>
            <person name="Magnuson J."/>
            <person name="Mondo S."/>
            <person name="Nolan M."/>
            <person name="Ohm R."/>
            <person name="Pangilinan J."/>
            <person name="Park H.-J."/>
            <person name="Ramirez L."/>
            <person name="Alfaro M."/>
            <person name="Sun H."/>
            <person name="Tritt A."/>
            <person name="Yoshinaga Y."/>
            <person name="Zwiers L.-H."/>
            <person name="Turgeon B."/>
            <person name="Goodwin S."/>
            <person name="Spatafora J."/>
            <person name="Crous P."/>
            <person name="Grigoriev I."/>
        </authorList>
    </citation>
    <scope>NUCLEOTIDE SEQUENCE</scope>
    <source>
        <strain evidence="2">CBS 122367</strain>
    </source>
</reference>
<organism evidence="2 3">
    <name type="scientific">Lentithecium fluviatile CBS 122367</name>
    <dbReference type="NCBI Taxonomy" id="1168545"/>
    <lineage>
        <taxon>Eukaryota</taxon>
        <taxon>Fungi</taxon>
        <taxon>Dikarya</taxon>
        <taxon>Ascomycota</taxon>
        <taxon>Pezizomycotina</taxon>
        <taxon>Dothideomycetes</taxon>
        <taxon>Pleosporomycetidae</taxon>
        <taxon>Pleosporales</taxon>
        <taxon>Massarineae</taxon>
        <taxon>Lentitheciaceae</taxon>
        <taxon>Lentithecium</taxon>
    </lineage>
</organism>
<sequence>MALKAPRTQAAFDIHGGALVSSFLGTLALVLAVSLGRGGSKGASPAPQIEVVPMKNLLDKLGTCGGFPGIAALHMARSEVRFIGEIVPYGGDGFARLESQIGTSSRKWTRKKIAYITSGISVFIFTLIAAFIIGIKVIGPKFAPPTPTLGLLNVTQTVQWHAVTSMVMLSASATATPSPSGDNSGGPDGGCDVRGIYTGEELCKAWCKLPQGMEKVVCKEFSDQGVWKYFGCPIA</sequence>
<dbReference type="AlphaFoldDB" id="A0A6G1INT3"/>
<accession>A0A6G1INT3</accession>
<dbReference type="Proteomes" id="UP000799291">
    <property type="component" value="Unassembled WGS sequence"/>
</dbReference>
<keyword evidence="1" id="KW-0812">Transmembrane</keyword>
<proteinExistence type="predicted"/>
<keyword evidence="1" id="KW-0472">Membrane</keyword>
<protein>
    <submittedName>
        <fullName evidence="2">Uncharacterized protein</fullName>
    </submittedName>
</protein>